<comment type="caution">
    <text evidence="1">The sequence shown here is derived from an EMBL/GenBank/DDBJ whole genome shotgun (WGS) entry which is preliminary data.</text>
</comment>
<name>A0A941EQ90_9ACTN</name>
<organism evidence="1 2">
    <name type="scientific">Actinospica durhamensis</name>
    <dbReference type="NCBI Taxonomy" id="1508375"/>
    <lineage>
        <taxon>Bacteria</taxon>
        <taxon>Bacillati</taxon>
        <taxon>Actinomycetota</taxon>
        <taxon>Actinomycetes</taxon>
        <taxon>Catenulisporales</taxon>
        <taxon>Actinospicaceae</taxon>
        <taxon>Actinospica</taxon>
    </lineage>
</organism>
<dbReference type="EMBL" id="JAGSOG010000145">
    <property type="protein sequence ID" value="MBR7836495.1"/>
    <property type="molecule type" value="Genomic_DNA"/>
</dbReference>
<evidence type="ECO:0000313" key="1">
    <source>
        <dbReference type="EMBL" id="MBR7836495.1"/>
    </source>
</evidence>
<reference evidence="1" key="1">
    <citation type="submission" date="2021-04" db="EMBL/GenBank/DDBJ databases">
        <title>Genome based classification of Actinospica acidithermotolerans sp. nov., an actinobacterium isolated from an Indonesian hot spring.</title>
        <authorList>
            <person name="Kusuma A.B."/>
            <person name="Putra K.E."/>
            <person name="Nafisah S."/>
            <person name="Loh J."/>
            <person name="Nouioui I."/>
            <person name="Goodfellow M."/>
        </authorList>
    </citation>
    <scope>NUCLEOTIDE SEQUENCE</scope>
    <source>
        <strain evidence="1">CSCA 57</strain>
    </source>
</reference>
<protein>
    <submittedName>
        <fullName evidence="1">Uncharacterized protein</fullName>
    </submittedName>
</protein>
<gene>
    <name evidence="1" type="ORF">KDL01_24670</name>
</gene>
<evidence type="ECO:0000313" key="2">
    <source>
        <dbReference type="Proteomes" id="UP000675781"/>
    </source>
</evidence>
<sequence>MTHGAFEPLLGVDRYTDAGRLRADDLAVRSYAAELLARAAQRIGEAVVDYQRSILPPSTREQPFPPAELKLPMDVGRRCQQRYTAVADRLRNAPFPPDPKKAWKRLRGPGAAQLLELDQVLHRQAELAAGVIEGVSAPSLSELPVREAESALADLTRTLDERLSYLSGL</sequence>
<keyword evidence="2" id="KW-1185">Reference proteome</keyword>
<accession>A0A941EQ90</accession>
<dbReference type="Proteomes" id="UP000675781">
    <property type="component" value="Unassembled WGS sequence"/>
</dbReference>
<dbReference type="AlphaFoldDB" id="A0A941EQ90"/>
<dbReference type="RefSeq" id="WP_212530974.1">
    <property type="nucleotide sequence ID" value="NZ_JAGSOG010000145.1"/>
</dbReference>
<proteinExistence type="predicted"/>